<sequence length="1119" mass="128869">MISLGCEPLVKDLTEEELLRRLNMLAKNLSAITRHHNVNQSIKDSEELFRDLLTTIFNIINEDNSVEVKNRITDILSSLIMELENFTIELLDLLLSNIVKPKKTQNTTACQLAKDVIFRAKDCLEPVLKRYFDRIFLIDYFEITSEMYDKVYDLIYELNIISPTFLYTVLPQLEYKLHSTNERERLAVVKLLSSIFSAEGSRFNDRFPNLLNMLLGCFDDIAVSIRIICIQFSMHYCINHSRLRPDIIKCLLARHLERNATVRYEVVMAIVKTANSRLNIVCESQDLLFILRERALDKIFKIRREALSGLAFIYQKATFDLNDLPNGIKSSLRWIKNTVMHSYYMPTLADRICVERILIKCLIPYQLDAKERMKKLCHLLSTFDYNASLAFAKLQKDHMNKRKIVRSWIMLHHLKEITVEAEDQLSVQQSLIIKMLPDTMNATESLTRFSVNLRKDPDLLHYMRIILKHDVSCKECVAAMLLLLKKLDVPCNENLYYQVVKMLLEIVASVMVDKESISALVELIDGCIQRGDTAKEMGIPEKNAGVRGLKILKFLSFIFPVHFFTDKTLRHMMNLLRYEHDYIAPIILRSFTRLGQCKALSEIKPHIMFNLTRICKYFALNGTAEQAKHAVRCVYVNSQSAIDQGSALRIPATPKIHPIFHEIVKSLRSPLTSNVTNRRAKIVTLGHIAYQMPQAFARPIKKIIGAFIVKKVLADSASEARDCKSLGSTWCERNELPPDTLCKLDALKTLARWSLGMTTDQPTIEKTFRLLFAHFNVPGCLLKRDCLLPVEKSWVRLGAACAVLKICEQRGIADQCTAKQYFNLSQIMCDPEPKVREMFAVKLHKGLAKELPNKCLPMDFMGYYVLGGYETDRDLVEQIREFIKADINKRREYLKILNMQSSGNPADPQRLRLLPDFMLTFAILVLVHHHSFTNYQDYAQLKQVEKGLRFVLDPLISSPDDDFSFSFYTRLIKKMRDRCLTNTNDSSDINNLKMRAVCDLANFIIRSKMPLCKLLPNKKLFAFIRLPIKYFKPRQRKAKGLPNFVALKREHTFPFITASLITTKLISVAAKPTTGTKRARSSKRCQASEEEIANDEDREQDDSGPLPTGRGKRKRIRSM</sequence>
<dbReference type="GO" id="GO:0005634">
    <property type="term" value="C:nucleus"/>
    <property type="evidence" value="ECO:0007669"/>
    <property type="project" value="UniProtKB-SubCell"/>
</dbReference>
<dbReference type="SUPFAM" id="SSF48371">
    <property type="entry name" value="ARM repeat"/>
    <property type="match status" value="1"/>
</dbReference>
<dbReference type="InterPro" id="IPR016024">
    <property type="entry name" value="ARM-type_fold"/>
</dbReference>
<evidence type="ECO:0000256" key="3">
    <source>
        <dbReference type="ARBA" id="ARBA00022776"/>
    </source>
</evidence>
<dbReference type="GO" id="GO:0051301">
    <property type="term" value="P:cell division"/>
    <property type="evidence" value="ECO:0007669"/>
    <property type="project" value="UniProtKB-KW"/>
</dbReference>
<dbReference type="PANTHER" id="PTHR12663:SF0">
    <property type="entry name" value="PRECOCIOUS DISSOCIATION OF SISTERS 5, ISOFORM A"/>
    <property type="match status" value="1"/>
</dbReference>
<dbReference type="InterPro" id="IPR039776">
    <property type="entry name" value="Pds5"/>
</dbReference>
<evidence type="ECO:0000313" key="8">
    <source>
        <dbReference type="Proteomes" id="UP000092445"/>
    </source>
</evidence>
<organism evidence="7 8">
    <name type="scientific">Glossina pallidipes</name>
    <name type="common">Tsetse fly</name>
    <dbReference type="NCBI Taxonomy" id="7398"/>
    <lineage>
        <taxon>Eukaryota</taxon>
        <taxon>Metazoa</taxon>
        <taxon>Ecdysozoa</taxon>
        <taxon>Arthropoda</taxon>
        <taxon>Hexapoda</taxon>
        <taxon>Insecta</taxon>
        <taxon>Pterygota</taxon>
        <taxon>Neoptera</taxon>
        <taxon>Endopterygota</taxon>
        <taxon>Diptera</taxon>
        <taxon>Brachycera</taxon>
        <taxon>Muscomorpha</taxon>
        <taxon>Hippoboscoidea</taxon>
        <taxon>Glossinidae</taxon>
        <taxon>Glossina</taxon>
    </lineage>
</organism>
<dbReference type="Pfam" id="PF20168">
    <property type="entry name" value="PDS5"/>
    <property type="match status" value="1"/>
</dbReference>
<keyword evidence="2" id="KW-0132">Cell division</keyword>
<dbReference type="Proteomes" id="UP000092445">
    <property type="component" value="Unassembled WGS sequence"/>
</dbReference>
<reference evidence="8" key="1">
    <citation type="submission" date="2014-03" db="EMBL/GenBank/DDBJ databases">
        <authorList>
            <person name="Aksoy S."/>
            <person name="Warren W."/>
            <person name="Wilson R.K."/>
        </authorList>
    </citation>
    <scope>NUCLEOTIDE SEQUENCE [LARGE SCALE GENOMIC DNA]</scope>
    <source>
        <strain evidence="8">IAEA</strain>
    </source>
</reference>
<protein>
    <submittedName>
        <fullName evidence="7">Uncharacterized protein</fullName>
    </submittedName>
</protein>
<dbReference type="STRING" id="7398.A0A1A9ZYQ9"/>
<keyword evidence="5" id="KW-0131">Cell cycle</keyword>
<keyword evidence="8" id="KW-1185">Reference proteome</keyword>
<keyword evidence="4" id="KW-0539">Nucleus</keyword>
<evidence type="ECO:0000256" key="2">
    <source>
        <dbReference type="ARBA" id="ARBA00022618"/>
    </source>
</evidence>
<dbReference type="GO" id="GO:0007064">
    <property type="term" value="P:mitotic sister chromatid cohesion"/>
    <property type="evidence" value="ECO:0007669"/>
    <property type="project" value="InterPro"/>
</dbReference>
<feature type="compositionally biased region" description="Basic residues" evidence="6">
    <location>
        <begin position="1110"/>
        <end position="1119"/>
    </location>
</feature>
<accession>A0A1A9ZYQ9</accession>
<dbReference type="PANTHER" id="PTHR12663">
    <property type="entry name" value="ANDROGEN INDUCED INHIBITOR OF PROLIFERATION AS3 / PDS5-RELATED"/>
    <property type="match status" value="1"/>
</dbReference>
<evidence type="ECO:0000256" key="6">
    <source>
        <dbReference type="SAM" id="MobiDB-lite"/>
    </source>
</evidence>
<dbReference type="EnsemblMetazoa" id="GPAI029136-RA">
    <property type="protein sequence ID" value="GPAI029136-PA"/>
    <property type="gene ID" value="GPAI029136"/>
</dbReference>
<dbReference type="InterPro" id="IPR011989">
    <property type="entry name" value="ARM-like"/>
</dbReference>
<keyword evidence="3" id="KW-0498">Mitosis</keyword>
<comment type="subcellular location">
    <subcellularLocation>
        <location evidence="1">Nucleus</location>
    </subcellularLocation>
</comment>
<dbReference type="GO" id="GO:0006281">
    <property type="term" value="P:DNA repair"/>
    <property type="evidence" value="ECO:0007669"/>
    <property type="project" value="TreeGrafter"/>
</dbReference>
<feature type="region of interest" description="Disordered" evidence="6">
    <location>
        <begin position="1072"/>
        <end position="1119"/>
    </location>
</feature>
<dbReference type="Gene3D" id="1.25.10.10">
    <property type="entry name" value="Leucine-rich Repeat Variant"/>
    <property type="match status" value="1"/>
</dbReference>
<reference evidence="7" key="2">
    <citation type="submission" date="2020-05" db="UniProtKB">
        <authorList>
            <consortium name="EnsemblMetazoa"/>
        </authorList>
    </citation>
    <scope>IDENTIFICATION</scope>
    <source>
        <strain evidence="7">IAEA</strain>
    </source>
</reference>
<proteinExistence type="predicted"/>
<dbReference type="AlphaFoldDB" id="A0A1A9ZYQ9"/>
<evidence type="ECO:0000256" key="1">
    <source>
        <dbReference type="ARBA" id="ARBA00004123"/>
    </source>
</evidence>
<evidence type="ECO:0000256" key="4">
    <source>
        <dbReference type="ARBA" id="ARBA00023242"/>
    </source>
</evidence>
<feature type="compositionally biased region" description="Acidic residues" evidence="6">
    <location>
        <begin position="1088"/>
        <end position="1102"/>
    </location>
</feature>
<evidence type="ECO:0000256" key="5">
    <source>
        <dbReference type="ARBA" id="ARBA00023306"/>
    </source>
</evidence>
<dbReference type="GO" id="GO:0000785">
    <property type="term" value="C:chromatin"/>
    <property type="evidence" value="ECO:0007669"/>
    <property type="project" value="TreeGrafter"/>
</dbReference>
<evidence type="ECO:0000313" key="7">
    <source>
        <dbReference type="EnsemblMetazoa" id="GPAI029136-PA"/>
    </source>
</evidence>
<dbReference type="VEuPathDB" id="VectorBase:GPAI029136"/>
<name>A0A1A9ZYQ9_GLOPL</name>